<dbReference type="Gene3D" id="3.30.420.40">
    <property type="match status" value="1"/>
</dbReference>
<evidence type="ECO:0000259" key="2">
    <source>
        <dbReference type="Pfam" id="PF17788"/>
    </source>
</evidence>
<feature type="domain" description="Carbamoyltransferase Kae1-like" evidence="3">
    <location>
        <begin position="118"/>
        <end position="368"/>
    </location>
</feature>
<dbReference type="InterPro" id="IPR041440">
    <property type="entry name" value="HypF_C"/>
</dbReference>
<comment type="similarity">
    <text evidence="1">Belongs to the carbamoyltransferase HypF family.</text>
</comment>
<dbReference type="GO" id="GO:0008270">
    <property type="term" value="F:zinc ion binding"/>
    <property type="evidence" value="ECO:0007669"/>
    <property type="project" value="TreeGrafter"/>
</dbReference>
<sequence length="405" mass="42429">MPNPVPSPSFRPVLAVGAWLKNTACLLDMAGAHGSVLHGDLRDAQACCALEASVRDLAARSSQPIAAIAHDLHPDFYSTRLALALAGEWQVSAIGVQHHHAHIGAVMAEHGLNEPVIGLALDGVGLGTDGTAWGGELLWVAPGGWKRLGHLWPLGLPGGDAAARMPWRMLASVLHALGRSTEIEPRLSAAVGAGPARMIQRLLETGLNCPATTSVGRWFDAAAAALGLHLLEQTEAEAAIALEQQAARWLDAGQAADAVMTRHESVLKTDTSVLDIRPLLCALLDWPEAADKVGAAAAWFHLALAYALADWAAHAARQAGCRVICLGGGCFMNAILTREVTRRLQSHGLRVCRPQTNSCGDAGLALGQAWVVAQQLHIPGFSLAGEIASVEPLTSLLPSESPSCA</sequence>
<gene>
    <name evidence="4" type="ORF">ABLV49_10365</name>
</gene>
<dbReference type="GO" id="GO:0051604">
    <property type="term" value="P:protein maturation"/>
    <property type="evidence" value="ECO:0007669"/>
    <property type="project" value="TreeGrafter"/>
</dbReference>
<protein>
    <submittedName>
        <fullName evidence="4">Carbamoyltransferase HypF</fullName>
    </submittedName>
</protein>
<dbReference type="GO" id="GO:0016743">
    <property type="term" value="F:carboxyl- or carbamoyltransferase activity"/>
    <property type="evidence" value="ECO:0007669"/>
    <property type="project" value="TreeGrafter"/>
</dbReference>
<dbReference type="InterPro" id="IPR051060">
    <property type="entry name" value="Carbamoyltrans_HypF-like"/>
</dbReference>
<evidence type="ECO:0000313" key="4">
    <source>
        <dbReference type="EMBL" id="XBP72175.1"/>
    </source>
</evidence>
<accession>A0AAU7LX06</accession>
<dbReference type="PANTHER" id="PTHR42959:SF1">
    <property type="entry name" value="CARBAMOYLTRANSFERASE HYPF"/>
    <property type="match status" value="1"/>
</dbReference>
<proteinExistence type="inferred from homology"/>
<name>A0AAU7LX06_9BURK</name>
<dbReference type="AlphaFoldDB" id="A0AAU7LX06"/>
<dbReference type="EMBL" id="CP157675">
    <property type="protein sequence ID" value="XBP72175.1"/>
    <property type="molecule type" value="Genomic_DNA"/>
</dbReference>
<dbReference type="RefSeq" id="WP_349281531.1">
    <property type="nucleotide sequence ID" value="NZ_CBCSCU010000030.1"/>
</dbReference>
<dbReference type="InterPro" id="IPR055128">
    <property type="entry name" value="HypF_C_2"/>
</dbReference>
<reference evidence="4" key="1">
    <citation type="submission" date="2024-05" db="EMBL/GenBank/DDBJ databases">
        <authorList>
            <person name="Bunk B."/>
            <person name="Swiderski J."/>
            <person name="Sproer C."/>
            <person name="Thiel V."/>
        </authorList>
    </citation>
    <scope>NUCLEOTIDE SEQUENCE</scope>
    <source>
        <strain evidence="4">DSM 17735</strain>
    </source>
</reference>
<feature type="domain" description="HypF Kae1-like" evidence="2">
    <location>
        <begin position="11"/>
        <end position="109"/>
    </location>
</feature>
<evidence type="ECO:0000256" key="1">
    <source>
        <dbReference type="ARBA" id="ARBA00008097"/>
    </source>
</evidence>
<organism evidence="4">
    <name type="scientific">Polaromonas hydrogenivorans</name>
    <dbReference type="NCBI Taxonomy" id="335476"/>
    <lineage>
        <taxon>Bacteria</taxon>
        <taxon>Pseudomonadati</taxon>
        <taxon>Pseudomonadota</taxon>
        <taxon>Betaproteobacteria</taxon>
        <taxon>Burkholderiales</taxon>
        <taxon>Comamonadaceae</taxon>
        <taxon>Polaromonas</taxon>
    </lineage>
</organism>
<evidence type="ECO:0000259" key="3">
    <source>
        <dbReference type="Pfam" id="PF22521"/>
    </source>
</evidence>
<dbReference type="Gene3D" id="3.30.420.360">
    <property type="match status" value="1"/>
</dbReference>
<dbReference type="Pfam" id="PF17788">
    <property type="entry name" value="HypF_C"/>
    <property type="match status" value="1"/>
</dbReference>
<dbReference type="PANTHER" id="PTHR42959">
    <property type="entry name" value="CARBAMOYLTRANSFERASE"/>
    <property type="match status" value="1"/>
</dbReference>
<dbReference type="Pfam" id="PF22521">
    <property type="entry name" value="HypF_C_2"/>
    <property type="match status" value="1"/>
</dbReference>